<proteinExistence type="predicted"/>
<protein>
    <submittedName>
        <fullName evidence="1">Uncharacterized protein</fullName>
    </submittedName>
</protein>
<dbReference type="AlphaFoldDB" id="A0A7S1ITJ6"/>
<name>A0A7S1ITJ6_9EUGL</name>
<dbReference type="InterPro" id="IPR008479">
    <property type="entry name" value="DUF760"/>
</dbReference>
<dbReference type="EMBL" id="HBGA01089969">
    <property type="protein sequence ID" value="CAD9022499.1"/>
    <property type="molecule type" value="Transcribed_RNA"/>
</dbReference>
<dbReference type="Pfam" id="PF05542">
    <property type="entry name" value="DUF760"/>
    <property type="match status" value="1"/>
</dbReference>
<organism evidence="1">
    <name type="scientific">Eutreptiella gymnastica</name>
    <dbReference type="NCBI Taxonomy" id="73025"/>
    <lineage>
        <taxon>Eukaryota</taxon>
        <taxon>Discoba</taxon>
        <taxon>Euglenozoa</taxon>
        <taxon>Euglenida</taxon>
        <taxon>Spirocuta</taxon>
        <taxon>Euglenophyceae</taxon>
        <taxon>Eutreptiales</taxon>
        <taxon>Eutreptiaceae</taxon>
        <taxon>Eutreptiella</taxon>
    </lineage>
</organism>
<dbReference type="PANTHER" id="PTHR31808:SF4">
    <property type="entry name" value="LIGASE, PUTATIVE (DUF760)-RELATED"/>
    <property type="match status" value="1"/>
</dbReference>
<accession>A0A7S1ITJ6</accession>
<evidence type="ECO:0000313" key="1">
    <source>
        <dbReference type="EMBL" id="CAD9022499.1"/>
    </source>
</evidence>
<reference evidence="1" key="1">
    <citation type="submission" date="2021-01" db="EMBL/GenBank/DDBJ databases">
        <authorList>
            <person name="Corre E."/>
            <person name="Pelletier E."/>
            <person name="Niang G."/>
            <person name="Scheremetjew M."/>
            <person name="Finn R."/>
            <person name="Kale V."/>
            <person name="Holt S."/>
            <person name="Cochrane G."/>
            <person name="Meng A."/>
            <person name="Brown T."/>
            <person name="Cohen L."/>
        </authorList>
    </citation>
    <scope>NUCLEOTIDE SEQUENCE</scope>
    <source>
        <strain evidence="1">NIES-381</strain>
    </source>
</reference>
<gene>
    <name evidence="1" type="ORF">EGYM00392_LOCUS33620</name>
</gene>
<dbReference type="InterPro" id="IPR038925">
    <property type="entry name" value="At3g17800-like"/>
</dbReference>
<dbReference type="PANTHER" id="PTHR31808">
    <property type="entry name" value="EXPRESSED PROTEIN"/>
    <property type="match status" value="1"/>
</dbReference>
<sequence>MAHGRAGARATALAPLILPLPPPVPQSTPTSAPAPTLGGCPAFVAPTRRAGLALWAMGSDSGGGEQLQDEAVLSPQSEVGHALERVRRSAPADFMGAWEAAVQRLCDEQRQARTEVPEGADAATVDFLNRLNGNRVQAIRDLLLCHVQHEFEALGVLRLRPADLQGARREATTVAALTTGLYSAEALDLVKAHMGAVLAPIAASRISAFQAALMFANSIRFGYFLRRADRRYQFERTTGFLPTVQVEQAGDLAQQVQTLSEYIADFDPATMEDMSRITSTEALALASEYTQALVGDIEKLRKEVTFVVNFPQPTPNPGTFGGRLRDAVRLNQISVVELGFQQQQALVLEGVAFGAFLRDAESRIAADSEEALLTSAPAQGPVHRRPVVAGRQVITRELESPKDMSDGCGGMLAVHAAKVWKCPLPSHPVLVFHNRFR</sequence>